<dbReference type="EMBL" id="SLXQ01000003">
    <property type="protein sequence ID" value="TCP54226.1"/>
    <property type="molecule type" value="Genomic_DNA"/>
</dbReference>
<keyword evidence="3 4" id="KW-0786">Thiamine pyrophosphate</keyword>
<evidence type="ECO:0000259" key="7">
    <source>
        <dbReference type="Pfam" id="PF02776"/>
    </source>
</evidence>
<dbReference type="InterPro" id="IPR045229">
    <property type="entry name" value="TPP_enz"/>
</dbReference>
<dbReference type="InterPro" id="IPR029035">
    <property type="entry name" value="DHS-like_NAD/FAD-binding_dom"/>
</dbReference>
<dbReference type="InterPro" id="IPR011766">
    <property type="entry name" value="TPP_enzyme_TPP-bd"/>
</dbReference>
<dbReference type="InterPro" id="IPR012001">
    <property type="entry name" value="Thiamin_PyroP_enz_TPP-bd_dom"/>
</dbReference>
<evidence type="ECO:0000313" key="9">
    <source>
        <dbReference type="Proteomes" id="UP000294911"/>
    </source>
</evidence>
<evidence type="ECO:0000256" key="3">
    <source>
        <dbReference type="ARBA" id="ARBA00023052"/>
    </source>
</evidence>
<evidence type="ECO:0000256" key="1">
    <source>
        <dbReference type="ARBA" id="ARBA00001964"/>
    </source>
</evidence>
<dbReference type="Pfam" id="PF02776">
    <property type="entry name" value="TPP_enzyme_N"/>
    <property type="match status" value="1"/>
</dbReference>
<dbReference type="Gene3D" id="3.40.50.1220">
    <property type="entry name" value="TPP-binding domain"/>
    <property type="match status" value="1"/>
</dbReference>
<dbReference type="AlphaFoldDB" id="A0A4V2SUI1"/>
<organism evidence="8 9">
    <name type="scientific">Tamaricihabitans halophyticus</name>
    <dbReference type="NCBI Taxonomy" id="1262583"/>
    <lineage>
        <taxon>Bacteria</taxon>
        <taxon>Bacillati</taxon>
        <taxon>Actinomycetota</taxon>
        <taxon>Actinomycetes</taxon>
        <taxon>Pseudonocardiales</taxon>
        <taxon>Pseudonocardiaceae</taxon>
        <taxon>Tamaricihabitans</taxon>
    </lineage>
</organism>
<evidence type="ECO:0000259" key="6">
    <source>
        <dbReference type="Pfam" id="PF02775"/>
    </source>
</evidence>
<dbReference type="InterPro" id="IPR029061">
    <property type="entry name" value="THDP-binding"/>
</dbReference>
<dbReference type="Pfam" id="PF02775">
    <property type="entry name" value="TPP_enzyme_C"/>
    <property type="match status" value="1"/>
</dbReference>
<comment type="similarity">
    <text evidence="2 4">Belongs to the TPP enzyme family.</text>
</comment>
<reference evidence="8 9" key="1">
    <citation type="submission" date="2019-03" db="EMBL/GenBank/DDBJ databases">
        <title>Genomic Encyclopedia of Type Strains, Phase IV (KMG-IV): sequencing the most valuable type-strain genomes for metagenomic binning, comparative biology and taxonomic classification.</title>
        <authorList>
            <person name="Goeker M."/>
        </authorList>
    </citation>
    <scope>NUCLEOTIDE SEQUENCE [LARGE SCALE GENOMIC DNA]</scope>
    <source>
        <strain evidence="8 9">DSM 45765</strain>
    </source>
</reference>
<gene>
    <name evidence="8" type="ORF">EV191_103270</name>
</gene>
<evidence type="ECO:0000256" key="2">
    <source>
        <dbReference type="ARBA" id="ARBA00007812"/>
    </source>
</evidence>
<dbReference type="CDD" id="cd07035">
    <property type="entry name" value="TPP_PYR_POX_like"/>
    <property type="match status" value="1"/>
</dbReference>
<evidence type="ECO:0000259" key="5">
    <source>
        <dbReference type="Pfam" id="PF00205"/>
    </source>
</evidence>
<dbReference type="PANTHER" id="PTHR18968:SF166">
    <property type="entry name" value="2-HYDROXYACYL-COA LYASE 2"/>
    <property type="match status" value="1"/>
</dbReference>
<sequence length="549" mass="57977">MRVAELVGEVLAELGVRHAFGVVGSGNFHVTNALRAAGVPFTACRHEGGAATMADAYVRTRDQPAVVTVHQGCGLTNALTGIGEAAKSRTPLLVLAADTAGSAVLSNFRIDQDAAARSVGAVAERVHSAASAFADTVRAFRTAVEQRRTVVLNLPLDVQELQAPPDRPRPSVDWLTPYVEPDPARIAELAELLANAERPVFVAGRGAREAAEPLRMLAAHCGALLSTSAVANGLFEKDEWSIGISGGFASPLAAELIANADLVVGWGCALNMWTMRHGKLIGPAAKVAQVDIEPAALGAHRPIDLGLLGDVAATALATHRDLRDWAQQATGYRRAGIGERIKAEARWRDVPYIELTEPDRIDPRTLSVLLDDLLPAERVLAVDSGNFMGYPSAYLRVPDKHGFCFTQGFQSIGLGLATAIGAALAVPDRLPIAALGDGGFHMSIAELETAVRLGLPLVVVVYNDAAYGAEVHHFLDADEDSLSTVRFPDTDIAAIARGFGCTAATVRNPDDLGALRDWLAGDRSAPLVLDAKIASDGGAWWLAEAFHGH</sequence>
<dbReference type="RefSeq" id="WP_132876981.1">
    <property type="nucleotide sequence ID" value="NZ_SLXQ01000003.1"/>
</dbReference>
<feature type="domain" description="Thiamine pyrophosphate enzyme TPP-binding" evidence="6">
    <location>
        <begin position="383"/>
        <end position="516"/>
    </location>
</feature>
<evidence type="ECO:0000256" key="4">
    <source>
        <dbReference type="RuleBase" id="RU362132"/>
    </source>
</evidence>
<dbReference type="GO" id="GO:0009099">
    <property type="term" value="P:L-valine biosynthetic process"/>
    <property type="evidence" value="ECO:0007669"/>
    <property type="project" value="TreeGrafter"/>
</dbReference>
<dbReference type="SUPFAM" id="SSF52467">
    <property type="entry name" value="DHS-like NAD/FAD-binding domain"/>
    <property type="match status" value="1"/>
</dbReference>
<dbReference type="GO" id="GO:0009097">
    <property type="term" value="P:isoleucine biosynthetic process"/>
    <property type="evidence" value="ECO:0007669"/>
    <property type="project" value="TreeGrafter"/>
</dbReference>
<dbReference type="PANTHER" id="PTHR18968">
    <property type="entry name" value="THIAMINE PYROPHOSPHATE ENZYMES"/>
    <property type="match status" value="1"/>
</dbReference>
<feature type="domain" description="Thiamine pyrophosphate enzyme central" evidence="5">
    <location>
        <begin position="186"/>
        <end position="315"/>
    </location>
</feature>
<proteinExistence type="inferred from homology"/>
<dbReference type="GO" id="GO:0005948">
    <property type="term" value="C:acetolactate synthase complex"/>
    <property type="evidence" value="ECO:0007669"/>
    <property type="project" value="TreeGrafter"/>
</dbReference>
<dbReference type="GO" id="GO:0050660">
    <property type="term" value="F:flavin adenine dinucleotide binding"/>
    <property type="evidence" value="ECO:0007669"/>
    <property type="project" value="TreeGrafter"/>
</dbReference>
<comment type="caution">
    <text evidence="8">The sequence shown here is derived from an EMBL/GenBank/DDBJ whole genome shotgun (WGS) entry which is preliminary data.</text>
</comment>
<evidence type="ECO:0000313" key="8">
    <source>
        <dbReference type="EMBL" id="TCP54226.1"/>
    </source>
</evidence>
<dbReference type="Gene3D" id="3.40.50.970">
    <property type="match status" value="2"/>
</dbReference>
<dbReference type="Proteomes" id="UP000294911">
    <property type="component" value="Unassembled WGS sequence"/>
</dbReference>
<feature type="domain" description="Thiamine pyrophosphate enzyme N-terminal TPP-binding" evidence="7">
    <location>
        <begin position="1"/>
        <end position="100"/>
    </location>
</feature>
<dbReference type="GO" id="GO:0000287">
    <property type="term" value="F:magnesium ion binding"/>
    <property type="evidence" value="ECO:0007669"/>
    <property type="project" value="InterPro"/>
</dbReference>
<accession>A0A4V2SUI1</accession>
<dbReference type="Pfam" id="PF00205">
    <property type="entry name" value="TPP_enzyme_M"/>
    <property type="match status" value="1"/>
</dbReference>
<dbReference type="OrthoDB" id="3203527at2"/>
<name>A0A4V2SUI1_9PSEU</name>
<protein>
    <submittedName>
        <fullName evidence="8">Thiamine pyrophosphate-dependent acetolactate synthase large subunit-like protein</fullName>
    </submittedName>
</protein>
<dbReference type="GO" id="GO:0030976">
    <property type="term" value="F:thiamine pyrophosphate binding"/>
    <property type="evidence" value="ECO:0007669"/>
    <property type="project" value="InterPro"/>
</dbReference>
<keyword evidence="9" id="KW-1185">Reference proteome</keyword>
<comment type="cofactor">
    <cofactor evidence="1">
        <name>thiamine diphosphate</name>
        <dbReference type="ChEBI" id="CHEBI:58937"/>
    </cofactor>
</comment>
<dbReference type="SUPFAM" id="SSF52518">
    <property type="entry name" value="Thiamin diphosphate-binding fold (THDP-binding)"/>
    <property type="match status" value="2"/>
</dbReference>
<dbReference type="CDD" id="cd00568">
    <property type="entry name" value="TPP_enzymes"/>
    <property type="match status" value="1"/>
</dbReference>
<dbReference type="GO" id="GO:0003984">
    <property type="term" value="F:acetolactate synthase activity"/>
    <property type="evidence" value="ECO:0007669"/>
    <property type="project" value="TreeGrafter"/>
</dbReference>
<dbReference type="InterPro" id="IPR012000">
    <property type="entry name" value="Thiamin_PyroP_enz_cen_dom"/>
</dbReference>